<reference evidence="1" key="1">
    <citation type="journal article" date="2021" name="Proc. Natl. Acad. Sci. U.S.A.">
        <title>A Catalog of Tens of Thousands of Viruses from Human Metagenomes Reveals Hidden Associations with Chronic Diseases.</title>
        <authorList>
            <person name="Tisza M.J."/>
            <person name="Buck C.B."/>
        </authorList>
    </citation>
    <scope>NUCLEOTIDE SEQUENCE</scope>
    <source>
        <strain evidence="1">CtDXu9</strain>
    </source>
</reference>
<name>A0A8S5VDA8_9CAUD</name>
<organism evidence="1">
    <name type="scientific">Siphoviridae sp. ctDXu9</name>
    <dbReference type="NCBI Taxonomy" id="2825387"/>
    <lineage>
        <taxon>Viruses</taxon>
        <taxon>Duplodnaviria</taxon>
        <taxon>Heunggongvirae</taxon>
        <taxon>Uroviricota</taxon>
        <taxon>Caudoviricetes</taxon>
    </lineage>
</organism>
<proteinExistence type="predicted"/>
<protein>
    <submittedName>
        <fullName evidence="1">Uncharacterized protein</fullName>
    </submittedName>
</protein>
<accession>A0A8S5VDA8</accession>
<evidence type="ECO:0000313" key="1">
    <source>
        <dbReference type="EMBL" id="DAG04656.1"/>
    </source>
</evidence>
<sequence>MLRWAATLIEYITISGGHIFCWNLNFPYNFR</sequence>
<dbReference type="EMBL" id="BK016244">
    <property type="protein sequence ID" value="DAG04656.1"/>
    <property type="molecule type" value="Genomic_DNA"/>
</dbReference>